<dbReference type="Proteomes" id="UP001305414">
    <property type="component" value="Unassembled WGS sequence"/>
</dbReference>
<keyword evidence="2" id="KW-1185">Reference proteome</keyword>
<accession>A0AAN7Z486</accession>
<dbReference type="Gene3D" id="3.40.50.720">
    <property type="entry name" value="NAD(P)-binding Rossmann-like Domain"/>
    <property type="match status" value="1"/>
</dbReference>
<reference evidence="1 2" key="1">
    <citation type="submission" date="2023-10" db="EMBL/GenBank/DDBJ databases">
        <title>Draft genome sequence of Xylaria bambusicola isolate GMP-LS, the root and basal stem rot pathogen of sugarcane in Indonesia.</title>
        <authorList>
            <person name="Selvaraj P."/>
            <person name="Muralishankar V."/>
            <person name="Muruganantham S."/>
            <person name="Sp S."/>
            <person name="Haryani S."/>
            <person name="Lau K.J.X."/>
            <person name="Naqvi N.I."/>
        </authorList>
    </citation>
    <scope>NUCLEOTIDE SEQUENCE [LARGE SCALE GENOMIC DNA]</scope>
    <source>
        <strain evidence="1">GMP-LS</strain>
    </source>
</reference>
<dbReference type="Pfam" id="PF00106">
    <property type="entry name" value="adh_short"/>
    <property type="match status" value="1"/>
</dbReference>
<dbReference type="EMBL" id="JAWHQM010000067">
    <property type="protein sequence ID" value="KAK5636365.1"/>
    <property type="molecule type" value="Genomic_DNA"/>
</dbReference>
<dbReference type="SUPFAM" id="SSF51735">
    <property type="entry name" value="NAD(P)-binding Rossmann-fold domains"/>
    <property type="match status" value="1"/>
</dbReference>
<dbReference type="InterPro" id="IPR002347">
    <property type="entry name" value="SDR_fam"/>
</dbReference>
<evidence type="ECO:0000313" key="2">
    <source>
        <dbReference type="Proteomes" id="UP001305414"/>
    </source>
</evidence>
<protein>
    <submittedName>
        <fullName evidence="1">Uncharacterized protein</fullName>
    </submittedName>
</protein>
<name>A0AAN7Z486_9PEZI</name>
<proteinExistence type="predicted"/>
<organism evidence="1 2">
    <name type="scientific">Xylaria bambusicola</name>
    <dbReference type="NCBI Taxonomy" id="326684"/>
    <lineage>
        <taxon>Eukaryota</taxon>
        <taxon>Fungi</taxon>
        <taxon>Dikarya</taxon>
        <taxon>Ascomycota</taxon>
        <taxon>Pezizomycotina</taxon>
        <taxon>Sordariomycetes</taxon>
        <taxon>Xylariomycetidae</taxon>
        <taxon>Xylariales</taxon>
        <taxon>Xylariaceae</taxon>
        <taxon>Xylaria</taxon>
    </lineage>
</organism>
<gene>
    <name evidence="1" type="ORF">RRF57_012077</name>
</gene>
<dbReference type="AlphaFoldDB" id="A0AAN7Z486"/>
<dbReference type="InterPro" id="IPR036291">
    <property type="entry name" value="NAD(P)-bd_dom_sf"/>
</dbReference>
<sequence length="67" mass="7134">MSMGFEDCGVVRDGFPRPIPDTSPHVLEQFRMTGKVVVVTGAADGIGYAVSEAMAEANANVALWYNS</sequence>
<evidence type="ECO:0000313" key="1">
    <source>
        <dbReference type="EMBL" id="KAK5636365.1"/>
    </source>
</evidence>
<comment type="caution">
    <text evidence="1">The sequence shown here is derived from an EMBL/GenBank/DDBJ whole genome shotgun (WGS) entry which is preliminary data.</text>
</comment>